<gene>
    <name evidence="3" type="ORF">FFWV33_02020</name>
</gene>
<feature type="region of interest" description="Disordered" evidence="1">
    <location>
        <begin position="159"/>
        <end position="180"/>
    </location>
</feature>
<keyword evidence="2" id="KW-0732">Signal</keyword>
<dbReference type="RefSeq" id="WP_108739352.1">
    <property type="nucleotide sequence ID" value="NZ_CP020918.1"/>
</dbReference>
<dbReference type="KEGG" id="ffa:FFWV33_02020"/>
<sequence length="180" mass="20832">MKTRLLLLIIIMLPLLSRAQFSSAQRQVQMSNTMFAQQNRMTMLFQQQQRIMASLTYNVQTAEIKMAKEEKKLLKTTKKRQKLQELMETKQAELSTLKNASDAADQSELNNLNSHLEKDKRKLDKMNAKQAETTKRIESYKEEINKNNIEREALAKKVEEEKKAKAAKKAASKKEKTVSN</sequence>
<dbReference type="AlphaFoldDB" id="A0A2S1L9M3"/>
<evidence type="ECO:0000313" key="3">
    <source>
        <dbReference type="EMBL" id="AWG20388.1"/>
    </source>
</evidence>
<accession>A0A2S1L9M3</accession>
<feature type="chain" id="PRO_5015571601" description="Peptidase M23" evidence="2">
    <location>
        <begin position="25"/>
        <end position="180"/>
    </location>
</feature>
<evidence type="ECO:0000256" key="1">
    <source>
        <dbReference type="SAM" id="MobiDB-lite"/>
    </source>
</evidence>
<evidence type="ECO:0008006" key="5">
    <source>
        <dbReference type="Google" id="ProtNLM"/>
    </source>
</evidence>
<reference evidence="3 4" key="1">
    <citation type="submission" date="2017-04" db="EMBL/GenBank/DDBJ databases">
        <title>Compelte genome sequence of WV33.</title>
        <authorList>
            <person name="Lee P.C."/>
        </authorList>
    </citation>
    <scope>NUCLEOTIDE SEQUENCE [LARGE SCALE GENOMIC DNA]</scope>
    <source>
        <strain evidence="3 4">WV33</strain>
    </source>
</reference>
<name>A0A2S1L9M3_9FLAO</name>
<feature type="region of interest" description="Disordered" evidence="1">
    <location>
        <begin position="94"/>
        <end position="135"/>
    </location>
</feature>
<evidence type="ECO:0000313" key="4">
    <source>
        <dbReference type="Proteomes" id="UP000244527"/>
    </source>
</evidence>
<protein>
    <recommendedName>
        <fullName evidence="5">Peptidase M23</fullName>
    </recommendedName>
</protein>
<feature type="compositionally biased region" description="Basic and acidic residues" evidence="1">
    <location>
        <begin position="115"/>
        <end position="135"/>
    </location>
</feature>
<feature type="signal peptide" evidence="2">
    <location>
        <begin position="1"/>
        <end position="24"/>
    </location>
</feature>
<dbReference type="Proteomes" id="UP000244527">
    <property type="component" value="Chromosome"/>
</dbReference>
<dbReference type="EMBL" id="CP020918">
    <property type="protein sequence ID" value="AWG20388.1"/>
    <property type="molecule type" value="Genomic_DNA"/>
</dbReference>
<organism evidence="3 4">
    <name type="scientific">Flavobacterium faecale</name>
    <dbReference type="NCBI Taxonomy" id="1355330"/>
    <lineage>
        <taxon>Bacteria</taxon>
        <taxon>Pseudomonadati</taxon>
        <taxon>Bacteroidota</taxon>
        <taxon>Flavobacteriia</taxon>
        <taxon>Flavobacteriales</taxon>
        <taxon>Flavobacteriaceae</taxon>
        <taxon>Flavobacterium</taxon>
    </lineage>
</organism>
<evidence type="ECO:0000256" key="2">
    <source>
        <dbReference type="SAM" id="SignalP"/>
    </source>
</evidence>
<keyword evidence="4" id="KW-1185">Reference proteome</keyword>
<proteinExistence type="predicted"/>